<gene>
    <name evidence="7" type="ORF">C8E87_0796</name>
</gene>
<keyword evidence="8" id="KW-1185">Reference proteome</keyword>
<comment type="caution">
    <text evidence="7">The sequence shown here is derived from an EMBL/GenBank/DDBJ whole genome shotgun (WGS) entry which is preliminary data.</text>
</comment>
<dbReference type="GO" id="GO:0009443">
    <property type="term" value="P:pyridoxal 5'-phosphate salvage"/>
    <property type="evidence" value="ECO:0007669"/>
    <property type="project" value="InterPro"/>
</dbReference>
<evidence type="ECO:0000256" key="5">
    <source>
        <dbReference type="ARBA" id="ARBA00022840"/>
    </source>
</evidence>
<evidence type="ECO:0000259" key="6">
    <source>
        <dbReference type="Pfam" id="PF08543"/>
    </source>
</evidence>
<evidence type="ECO:0000256" key="3">
    <source>
        <dbReference type="ARBA" id="ARBA00022741"/>
    </source>
</evidence>
<evidence type="ECO:0000256" key="2">
    <source>
        <dbReference type="ARBA" id="ARBA00022679"/>
    </source>
</evidence>
<dbReference type="NCBIfam" id="NF004398">
    <property type="entry name" value="PRK05756.1"/>
    <property type="match status" value="1"/>
</dbReference>
<dbReference type="NCBIfam" id="TIGR00687">
    <property type="entry name" value="pyridox_kin"/>
    <property type="match status" value="1"/>
</dbReference>
<dbReference type="CDD" id="cd01173">
    <property type="entry name" value="pyridoxal_pyridoxamine_kinase"/>
    <property type="match status" value="1"/>
</dbReference>
<dbReference type="PANTHER" id="PTHR10534:SF2">
    <property type="entry name" value="PYRIDOXAL KINASE"/>
    <property type="match status" value="1"/>
</dbReference>
<organism evidence="7 8">
    <name type="scientific">Paractinoplanes brasiliensis</name>
    <dbReference type="NCBI Taxonomy" id="52695"/>
    <lineage>
        <taxon>Bacteria</taxon>
        <taxon>Bacillati</taxon>
        <taxon>Actinomycetota</taxon>
        <taxon>Actinomycetes</taxon>
        <taxon>Micromonosporales</taxon>
        <taxon>Micromonosporaceae</taxon>
        <taxon>Paractinoplanes</taxon>
    </lineage>
</organism>
<dbReference type="Pfam" id="PF08543">
    <property type="entry name" value="Phos_pyr_kin"/>
    <property type="match status" value="1"/>
</dbReference>
<evidence type="ECO:0000256" key="4">
    <source>
        <dbReference type="ARBA" id="ARBA00022777"/>
    </source>
</evidence>
<dbReference type="EC" id="2.7.1.35" evidence="1"/>
<feature type="domain" description="Pyridoxamine kinase/Phosphomethylpyrimidine kinase" evidence="6">
    <location>
        <begin position="154"/>
        <end position="310"/>
    </location>
</feature>
<keyword evidence="5" id="KW-0067">ATP-binding</keyword>
<accession>A0A4R6JM23</accession>
<keyword evidence="4 7" id="KW-0418">Kinase</keyword>
<dbReference type="InterPro" id="IPR013749">
    <property type="entry name" value="PM/HMP-P_kinase-1"/>
</dbReference>
<dbReference type="Proteomes" id="UP000294901">
    <property type="component" value="Unassembled WGS sequence"/>
</dbReference>
<evidence type="ECO:0000256" key="1">
    <source>
        <dbReference type="ARBA" id="ARBA00012104"/>
    </source>
</evidence>
<protein>
    <recommendedName>
        <fullName evidence="1">pyridoxal kinase</fullName>
        <ecNumber evidence="1">2.7.1.35</ecNumber>
    </recommendedName>
</protein>
<dbReference type="EMBL" id="SNWR01000001">
    <property type="protein sequence ID" value="TDO37189.1"/>
    <property type="molecule type" value="Genomic_DNA"/>
</dbReference>
<keyword evidence="3" id="KW-0547">Nucleotide-binding</keyword>
<dbReference type="PANTHER" id="PTHR10534">
    <property type="entry name" value="PYRIDOXAL KINASE"/>
    <property type="match status" value="1"/>
</dbReference>
<dbReference type="InterPro" id="IPR029056">
    <property type="entry name" value="Ribokinase-like"/>
</dbReference>
<proteinExistence type="predicted"/>
<dbReference type="SUPFAM" id="SSF53613">
    <property type="entry name" value="Ribokinase-like"/>
    <property type="match status" value="1"/>
</dbReference>
<sequence>MRRPKPTATDPGINHFDGGQRVAVDGDGPAVHTASLEQPHGARHGARVRQDGPVKILSIQSSVAYGYVGNSAAAFTLQRLGHEVWPVLTVHFSNHTGYGAWRGPLLAPADVAEVIAGIEDRGVLGTADAVLSGYQGDPQVGAVILDAVERVKAANPDAVYCCDPVMGDVGRGLFVREGIPEYMRDVVVPRADIITPNHFELDYLSGRTTTTLGEVLAAVDVVRATGPRHVLVTSVVHGDAEEGTVDVVAVSDEGAWAVTTPLLPITPNGGGDVTAALYLAHLWTTKSPATALERTVSSIFAVLEATLASGSRELELVAAQDVIANPPAGLTSRRLR</sequence>
<dbReference type="GO" id="GO:0005524">
    <property type="term" value="F:ATP binding"/>
    <property type="evidence" value="ECO:0007669"/>
    <property type="project" value="UniProtKB-KW"/>
</dbReference>
<evidence type="ECO:0000313" key="7">
    <source>
        <dbReference type="EMBL" id="TDO37189.1"/>
    </source>
</evidence>
<dbReference type="InterPro" id="IPR004625">
    <property type="entry name" value="PyrdxlKinase"/>
</dbReference>
<dbReference type="GO" id="GO:0008478">
    <property type="term" value="F:pyridoxal kinase activity"/>
    <property type="evidence" value="ECO:0007669"/>
    <property type="project" value="UniProtKB-EC"/>
</dbReference>
<keyword evidence="2" id="KW-0808">Transferase</keyword>
<name>A0A4R6JM23_9ACTN</name>
<evidence type="ECO:0000313" key="8">
    <source>
        <dbReference type="Proteomes" id="UP000294901"/>
    </source>
</evidence>
<dbReference type="GO" id="GO:0005829">
    <property type="term" value="C:cytosol"/>
    <property type="evidence" value="ECO:0007669"/>
    <property type="project" value="TreeGrafter"/>
</dbReference>
<dbReference type="Gene3D" id="3.40.1190.20">
    <property type="match status" value="1"/>
</dbReference>
<dbReference type="AlphaFoldDB" id="A0A4R6JM23"/>
<reference evidence="7 8" key="1">
    <citation type="submission" date="2019-03" db="EMBL/GenBank/DDBJ databases">
        <title>Sequencing the genomes of 1000 actinobacteria strains.</title>
        <authorList>
            <person name="Klenk H.-P."/>
        </authorList>
    </citation>
    <scope>NUCLEOTIDE SEQUENCE [LARGE SCALE GENOMIC DNA]</scope>
    <source>
        <strain evidence="7 8">DSM 43805</strain>
    </source>
</reference>